<dbReference type="InterPro" id="IPR040465">
    <property type="entry name" value="CtsR_N"/>
</dbReference>
<gene>
    <name evidence="3" type="ORF">EDD75_0813</name>
</gene>
<evidence type="ECO:0000313" key="3">
    <source>
        <dbReference type="EMBL" id="RPF46571.1"/>
    </source>
</evidence>
<dbReference type="AlphaFoldDB" id="A0A3N5BS38"/>
<dbReference type="OrthoDB" id="1680813at2"/>
<dbReference type="EMBL" id="RKRE01000002">
    <property type="protein sequence ID" value="RPF46571.1"/>
    <property type="molecule type" value="Genomic_DNA"/>
</dbReference>
<dbReference type="InterPro" id="IPR041473">
    <property type="entry name" value="CtsR_C"/>
</dbReference>
<dbReference type="Pfam" id="PF17727">
    <property type="entry name" value="CtsR_C"/>
    <property type="match status" value="1"/>
</dbReference>
<evidence type="ECO:0000313" key="4">
    <source>
        <dbReference type="Proteomes" id="UP000282654"/>
    </source>
</evidence>
<keyword evidence="4" id="KW-1185">Reference proteome</keyword>
<protein>
    <submittedName>
        <fullName evidence="3">Transcriptional regulator CtsR</fullName>
    </submittedName>
</protein>
<sequence length="159" mass="17637">MGRLADEIERYIKELLAESPTGQVEVRRNALALRFGCVPAQINYVLSTRFTIWHGFYVESRRGGGGFLRISKLPPGSPDALVYETLRICGDEVSQIQALALIERLRAAGLISGREANLMREVVSTGLKEVVLPLRNRIRAVLLRVMLTALFGREGQSGN</sequence>
<dbReference type="Gene3D" id="3.30.56.130">
    <property type="entry name" value="Transcriptional regulator CtsR, winged HTH domain"/>
    <property type="match status" value="1"/>
</dbReference>
<dbReference type="RefSeq" id="WP_123928464.1">
    <property type="nucleotide sequence ID" value="NZ_RKRE01000002.1"/>
</dbReference>
<dbReference type="Proteomes" id="UP000282654">
    <property type="component" value="Unassembled WGS sequence"/>
</dbReference>
<organism evidence="3 4">
    <name type="scientific">Thermodesulfitimonas autotrophica</name>
    <dbReference type="NCBI Taxonomy" id="1894989"/>
    <lineage>
        <taxon>Bacteria</taxon>
        <taxon>Bacillati</taxon>
        <taxon>Bacillota</taxon>
        <taxon>Clostridia</taxon>
        <taxon>Thermoanaerobacterales</taxon>
        <taxon>Thermoanaerobacteraceae</taxon>
        <taxon>Thermodesulfitimonas</taxon>
    </lineage>
</organism>
<feature type="domain" description="CtsR N-terminal HTH" evidence="1">
    <location>
        <begin position="4"/>
        <end position="73"/>
    </location>
</feature>
<reference evidence="3 4" key="1">
    <citation type="submission" date="2018-11" db="EMBL/GenBank/DDBJ databases">
        <title>Genomic Encyclopedia of Type Strains, Phase IV (KMG-IV): sequencing the most valuable type-strain genomes for metagenomic binning, comparative biology and taxonomic classification.</title>
        <authorList>
            <person name="Goeker M."/>
        </authorList>
    </citation>
    <scope>NUCLEOTIDE SEQUENCE [LARGE SCALE GENOMIC DNA]</scope>
    <source>
        <strain evidence="3 4">DSM 102936</strain>
    </source>
</reference>
<proteinExistence type="predicted"/>
<dbReference type="Gene3D" id="1.10.1200.150">
    <property type="entry name" value="Transcriptional regulator CtsR, C-terminal domain"/>
    <property type="match status" value="1"/>
</dbReference>
<dbReference type="InterPro" id="IPR041908">
    <property type="entry name" value="CtsR_C_sf"/>
</dbReference>
<evidence type="ECO:0000259" key="2">
    <source>
        <dbReference type="Pfam" id="PF17727"/>
    </source>
</evidence>
<dbReference type="Pfam" id="PF05848">
    <property type="entry name" value="CtsR"/>
    <property type="match status" value="1"/>
</dbReference>
<accession>A0A3N5BS38</accession>
<dbReference type="InterPro" id="IPR041902">
    <property type="entry name" value="CtsR_N_sf"/>
</dbReference>
<feature type="domain" description="CtsR C-terminal dimerization" evidence="2">
    <location>
        <begin position="85"/>
        <end position="148"/>
    </location>
</feature>
<name>A0A3N5BS38_9THEO</name>
<evidence type="ECO:0000259" key="1">
    <source>
        <dbReference type="Pfam" id="PF05848"/>
    </source>
</evidence>
<comment type="caution">
    <text evidence="3">The sequence shown here is derived from an EMBL/GenBank/DDBJ whole genome shotgun (WGS) entry which is preliminary data.</text>
</comment>